<proteinExistence type="predicted"/>
<dbReference type="OrthoDB" id="8759063at2"/>
<dbReference type="InterPro" id="IPR008861">
    <property type="entry name" value="GpX-like"/>
</dbReference>
<protein>
    <submittedName>
        <fullName evidence="1">Phage tail protein X</fullName>
    </submittedName>
</protein>
<evidence type="ECO:0000313" key="1">
    <source>
        <dbReference type="EMBL" id="RBO90527.1"/>
    </source>
</evidence>
<gene>
    <name evidence="1" type="ORF">DFR47_11388</name>
</gene>
<comment type="caution">
    <text evidence="1">The sequence shown here is derived from an EMBL/GenBank/DDBJ whole genome shotgun (WGS) entry which is preliminary data.</text>
</comment>
<dbReference type="Pfam" id="PF05489">
    <property type="entry name" value="Phage_tail_X"/>
    <property type="match status" value="1"/>
</dbReference>
<sequence length="80" mass="8925">MKNRVVSSSTGESVYVTVDDDMLDDIAYVFYGSHAKNTELLIEANPHVLDLDLLLPAGTRIVLPRIAQPVSPKPFKQLWD</sequence>
<accession>A0A366DKA8</accession>
<dbReference type="Proteomes" id="UP000252893">
    <property type="component" value="Unassembled WGS sequence"/>
</dbReference>
<dbReference type="RefSeq" id="WP_113946276.1">
    <property type="nucleotide sequence ID" value="NZ_JBHEEG010000005.1"/>
</dbReference>
<organism evidence="1 2">
    <name type="scientific">Pseudochrobactrum asaccharolyticum</name>
    <dbReference type="NCBI Taxonomy" id="354351"/>
    <lineage>
        <taxon>Bacteria</taxon>
        <taxon>Pseudomonadati</taxon>
        <taxon>Pseudomonadota</taxon>
        <taxon>Alphaproteobacteria</taxon>
        <taxon>Hyphomicrobiales</taxon>
        <taxon>Brucellaceae</taxon>
        <taxon>Pseudochrobactrum</taxon>
    </lineage>
</organism>
<reference evidence="1 2" key="1">
    <citation type="submission" date="2018-06" db="EMBL/GenBank/DDBJ databases">
        <title>Genomic Encyclopedia of Type Strains, Phase IV (KMG-IV): sequencing the most valuable type-strain genomes for metagenomic binning, comparative biology and taxonomic classification.</title>
        <authorList>
            <person name="Goeker M."/>
        </authorList>
    </citation>
    <scope>NUCLEOTIDE SEQUENCE [LARGE SCALE GENOMIC DNA]</scope>
    <source>
        <strain evidence="1 2">DSM 25619</strain>
    </source>
</reference>
<dbReference type="AlphaFoldDB" id="A0A366DKA8"/>
<name>A0A366DKA8_9HYPH</name>
<dbReference type="EMBL" id="QNRH01000013">
    <property type="protein sequence ID" value="RBO90527.1"/>
    <property type="molecule type" value="Genomic_DNA"/>
</dbReference>
<evidence type="ECO:0000313" key="2">
    <source>
        <dbReference type="Proteomes" id="UP000252893"/>
    </source>
</evidence>
<keyword evidence="2" id="KW-1185">Reference proteome</keyword>